<evidence type="ECO:0000313" key="1">
    <source>
        <dbReference type="EMBL" id="SHG33739.1"/>
    </source>
</evidence>
<protein>
    <submittedName>
        <fullName evidence="1">Uncharacterized protein</fullName>
    </submittedName>
</protein>
<sequence length="29" mass="3391">MSIIDNLVANPNNDMRITYDRQKTININI</sequence>
<dbReference type="AlphaFoldDB" id="A0A1M5J0B2"/>
<gene>
    <name evidence="1" type="ORF">SAMN05443549_103306</name>
</gene>
<reference evidence="2" key="1">
    <citation type="submission" date="2016-11" db="EMBL/GenBank/DDBJ databases">
        <authorList>
            <person name="Varghese N."/>
            <person name="Submissions S."/>
        </authorList>
    </citation>
    <scope>NUCLEOTIDE SEQUENCE [LARGE SCALE GENOMIC DNA]</scope>
    <source>
        <strain evidence="2">DSM 19978</strain>
    </source>
</reference>
<evidence type="ECO:0000313" key="2">
    <source>
        <dbReference type="Proteomes" id="UP000184516"/>
    </source>
</evidence>
<dbReference type="EMBL" id="FQWB01000003">
    <property type="protein sequence ID" value="SHG33739.1"/>
    <property type="molecule type" value="Genomic_DNA"/>
</dbReference>
<keyword evidence="2" id="KW-1185">Reference proteome</keyword>
<dbReference type="Proteomes" id="UP000184516">
    <property type="component" value="Unassembled WGS sequence"/>
</dbReference>
<accession>A0A1M5J0B2</accession>
<name>A0A1M5J0B2_9FLAO</name>
<proteinExistence type="predicted"/>
<organism evidence="1 2">
    <name type="scientific">Flavobacterium fluvii</name>
    <dbReference type="NCBI Taxonomy" id="468056"/>
    <lineage>
        <taxon>Bacteria</taxon>
        <taxon>Pseudomonadati</taxon>
        <taxon>Bacteroidota</taxon>
        <taxon>Flavobacteriia</taxon>
        <taxon>Flavobacteriales</taxon>
        <taxon>Flavobacteriaceae</taxon>
        <taxon>Flavobacterium</taxon>
    </lineage>
</organism>